<keyword evidence="3 6" id="KW-1133">Transmembrane helix</keyword>
<feature type="transmembrane region" description="Helical" evidence="6">
    <location>
        <begin position="215"/>
        <end position="235"/>
    </location>
</feature>
<dbReference type="Proteomes" id="UP000621510">
    <property type="component" value="Unassembled WGS sequence"/>
</dbReference>
<evidence type="ECO:0000256" key="3">
    <source>
        <dbReference type="ARBA" id="ARBA00022989"/>
    </source>
</evidence>
<evidence type="ECO:0000259" key="7">
    <source>
        <dbReference type="PROSITE" id="PS50850"/>
    </source>
</evidence>
<sequence length="419" mass="42368">MTRTKSSVITAPGMAHLLLLVLFCFSGFALLLPVSPQWAVHGGANEFGAGLVTAVLMATTVLAQLLVKAALRRLGWPRTLALGALLLGLPAPLQALNDSLWAVLATTALRGLGFGIVTVCGSTAVAIIAPRGRQGAAIGVYGLAIALPQMVLTPATPALTAALALPTIIACGALPILALPFTRTLGRAVETRTEAPASEQTSVGAAPASTVLRRILLPLITLLLVTSAGGAVLTFTPQFAAPPALAASALFLFTAGAAAARWGCGVLADRFPPRPLTCTLLAAACAGLLLITVAVRSGQPPIAGLLGGLVLLGAAYGGLQSITLVQALNQAGTENRHTTSVAWNIGYDSGTGLGSLLLGLAAQIATFSTGFGAMSGALALIAVVVMSTGKRSPNEPVEDSADTADAAHRTTRRLPSDCY</sequence>
<dbReference type="InterPro" id="IPR011701">
    <property type="entry name" value="MFS"/>
</dbReference>
<feature type="transmembrane region" description="Helical" evidence="6">
    <location>
        <begin position="158"/>
        <end position="179"/>
    </location>
</feature>
<keyword evidence="9" id="KW-1185">Reference proteome</keyword>
<dbReference type="Pfam" id="PF07690">
    <property type="entry name" value="MFS_1"/>
    <property type="match status" value="1"/>
</dbReference>
<dbReference type="RefSeq" id="WP_201857662.1">
    <property type="nucleotide sequence ID" value="NZ_JAERRG010000038.1"/>
</dbReference>
<dbReference type="Gene3D" id="1.20.1250.20">
    <property type="entry name" value="MFS general substrate transporter like domains"/>
    <property type="match status" value="1"/>
</dbReference>
<dbReference type="InterPro" id="IPR052952">
    <property type="entry name" value="MFS-Transporter"/>
</dbReference>
<dbReference type="InterPro" id="IPR036259">
    <property type="entry name" value="MFS_trans_sf"/>
</dbReference>
<feature type="transmembrane region" description="Helical" evidence="6">
    <location>
        <begin position="79"/>
        <end position="96"/>
    </location>
</feature>
<proteinExistence type="predicted"/>
<feature type="transmembrane region" description="Helical" evidence="6">
    <location>
        <begin position="276"/>
        <end position="295"/>
    </location>
</feature>
<feature type="transmembrane region" description="Helical" evidence="6">
    <location>
        <begin position="108"/>
        <end position="128"/>
    </location>
</feature>
<evidence type="ECO:0000256" key="5">
    <source>
        <dbReference type="SAM" id="MobiDB-lite"/>
    </source>
</evidence>
<dbReference type="PROSITE" id="PS50850">
    <property type="entry name" value="MFS"/>
    <property type="match status" value="1"/>
</dbReference>
<keyword evidence="4 6" id="KW-0472">Membrane</keyword>
<evidence type="ECO:0000256" key="4">
    <source>
        <dbReference type="ARBA" id="ARBA00023136"/>
    </source>
</evidence>
<accession>A0ABS1Q6J7</accession>
<evidence type="ECO:0000313" key="8">
    <source>
        <dbReference type="EMBL" id="MBL1119890.1"/>
    </source>
</evidence>
<evidence type="ECO:0000313" key="9">
    <source>
        <dbReference type="Proteomes" id="UP000621510"/>
    </source>
</evidence>
<evidence type="ECO:0000256" key="6">
    <source>
        <dbReference type="SAM" id="Phobius"/>
    </source>
</evidence>
<reference evidence="8 9" key="1">
    <citation type="submission" date="2021-01" db="EMBL/GenBank/DDBJ databases">
        <title>WGS of actinomycetes isolated from Thailand.</title>
        <authorList>
            <person name="Thawai C."/>
        </authorList>
    </citation>
    <scope>NUCLEOTIDE SEQUENCE [LARGE SCALE GENOMIC DNA]</scope>
    <source>
        <strain evidence="8 9">CA3R110</strain>
    </source>
</reference>
<dbReference type="PANTHER" id="PTHR23527">
    <property type="entry name" value="BLL3282 PROTEIN"/>
    <property type="match status" value="1"/>
</dbReference>
<dbReference type="InterPro" id="IPR020846">
    <property type="entry name" value="MFS_dom"/>
</dbReference>
<evidence type="ECO:0000256" key="2">
    <source>
        <dbReference type="ARBA" id="ARBA00022692"/>
    </source>
</evidence>
<dbReference type="EMBL" id="JAERRG010000038">
    <property type="protein sequence ID" value="MBL1119890.1"/>
    <property type="molecule type" value="Genomic_DNA"/>
</dbReference>
<organism evidence="8 9">
    <name type="scientific">Streptomyces endocoffeicus</name>
    <dbReference type="NCBI Taxonomy" id="2898945"/>
    <lineage>
        <taxon>Bacteria</taxon>
        <taxon>Bacillati</taxon>
        <taxon>Actinomycetota</taxon>
        <taxon>Actinomycetes</taxon>
        <taxon>Kitasatosporales</taxon>
        <taxon>Streptomycetaceae</taxon>
        <taxon>Streptomyces</taxon>
    </lineage>
</organism>
<protein>
    <submittedName>
        <fullName evidence="8">MFS transporter</fullName>
    </submittedName>
</protein>
<gene>
    <name evidence="8" type="ORF">JK364_47460</name>
</gene>
<feature type="region of interest" description="Disordered" evidence="5">
    <location>
        <begin position="392"/>
        <end position="419"/>
    </location>
</feature>
<feature type="transmembrane region" description="Helical" evidence="6">
    <location>
        <begin position="301"/>
        <end position="319"/>
    </location>
</feature>
<name>A0ABS1Q6J7_9ACTN</name>
<dbReference type="PANTHER" id="PTHR23527:SF1">
    <property type="entry name" value="BLL3282 PROTEIN"/>
    <property type="match status" value="1"/>
</dbReference>
<comment type="caution">
    <text evidence="8">The sequence shown here is derived from an EMBL/GenBank/DDBJ whole genome shotgun (WGS) entry which is preliminary data.</text>
</comment>
<feature type="domain" description="Major facilitator superfamily (MFS) profile" evidence="7">
    <location>
        <begin position="1"/>
        <end position="393"/>
    </location>
</feature>
<keyword evidence="2 6" id="KW-0812">Transmembrane</keyword>
<comment type="subcellular location">
    <subcellularLocation>
        <location evidence="1">Cell membrane</location>
        <topology evidence="1">Multi-pass membrane protein</topology>
    </subcellularLocation>
</comment>
<evidence type="ECO:0000256" key="1">
    <source>
        <dbReference type="ARBA" id="ARBA00004651"/>
    </source>
</evidence>
<feature type="transmembrane region" description="Helical" evidence="6">
    <location>
        <begin position="49"/>
        <end position="67"/>
    </location>
</feature>
<feature type="transmembrane region" description="Helical" evidence="6">
    <location>
        <begin position="364"/>
        <end position="385"/>
    </location>
</feature>
<dbReference type="SUPFAM" id="SSF103473">
    <property type="entry name" value="MFS general substrate transporter"/>
    <property type="match status" value="1"/>
</dbReference>
<feature type="transmembrane region" description="Helical" evidence="6">
    <location>
        <begin position="135"/>
        <end position="152"/>
    </location>
</feature>